<protein>
    <submittedName>
        <fullName evidence="3">3-oxoacid CoA-transferase subunit B</fullName>
    </submittedName>
</protein>
<evidence type="ECO:0000313" key="4">
    <source>
        <dbReference type="Proteomes" id="UP001285636"/>
    </source>
</evidence>
<dbReference type="InterPro" id="IPR037171">
    <property type="entry name" value="NagB/RpiA_transferase-like"/>
</dbReference>
<organism evidence="3 4">
    <name type="scientific">Alkalihalophilus pseudofirmus</name>
    <name type="common">Bacillus pseudofirmus</name>
    <dbReference type="NCBI Taxonomy" id="79885"/>
    <lineage>
        <taxon>Bacteria</taxon>
        <taxon>Bacillati</taxon>
        <taxon>Bacillota</taxon>
        <taxon>Bacilli</taxon>
        <taxon>Bacillales</taxon>
        <taxon>Bacillaceae</taxon>
        <taxon>Alkalihalophilus</taxon>
    </lineage>
</organism>
<dbReference type="AlphaFoldDB" id="A0AAJ2KXI4"/>
<proteinExistence type="inferred from homology"/>
<dbReference type="GO" id="GO:0008410">
    <property type="term" value="F:CoA-transferase activity"/>
    <property type="evidence" value="ECO:0007669"/>
    <property type="project" value="InterPro"/>
</dbReference>
<accession>A0AAJ2KXI4</accession>
<comment type="caution">
    <text evidence="3">The sequence shown here is derived from an EMBL/GenBank/DDBJ whole genome shotgun (WGS) entry which is preliminary data.</text>
</comment>
<dbReference type="EMBL" id="JAWJAY010000001">
    <property type="protein sequence ID" value="MDV2885010.1"/>
    <property type="molecule type" value="Genomic_DNA"/>
</dbReference>
<sequence length="227" mass="24256">MGMGIDIRNQMANRAAKEIQSGMIVNLGIGIPSLIPNHISQEVEVLFHAENGVLGMGPSPKEGEEDPTLCNAAGYPVTTVHGASYFDSAVAFGIIRSGYLDMTFLGGLEVSEDGDLANWIVPGKRVPGIGGAMELAQKAKKVVVLMNHLNKDGEPKIVKQCSFPLTARRCVSLIITDMAVIEVTSSGLLLKEIIAPHTIEDVIAATGAELTIADRVKFLDPKKEEYS</sequence>
<dbReference type="InterPro" id="IPR004165">
    <property type="entry name" value="CoA_trans_fam_I"/>
</dbReference>
<dbReference type="PANTHER" id="PTHR13707:SF57">
    <property type="entry name" value="SUCCINYL-COA:3-KETOACID COENZYME A TRANSFERASE SUBUNIT B-RELATED"/>
    <property type="match status" value="1"/>
</dbReference>
<dbReference type="Gene3D" id="3.40.1080.10">
    <property type="entry name" value="Glutaconate Coenzyme A-transferase"/>
    <property type="match status" value="1"/>
</dbReference>
<dbReference type="RefSeq" id="WP_323466423.1">
    <property type="nucleotide sequence ID" value="NZ_CP144224.1"/>
</dbReference>
<dbReference type="Pfam" id="PF01144">
    <property type="entry name" value="CoA_trans"/>
    <property type="match status" value="1"/>
</dbReference>
<name>A0AAJ2KXI4_ALKPS</name>
<gene>
    <name evidence="3" type="ORF">RYX45_07445</name>
</gene>
<comment type="similarity">
    <text evidence="1">Belongs to the 3-oxoacid CoA-transferase subunit B family.</text>
</comment>
<dbReference type="SMART" id="SM00882">
    <property type="entry name" value="CoA_trans"/>
    <property type="match status" value="1"/>
</dbReference>
<keyword evidence="2" id="KW-0808">Transferase</keyword>
<dbReference type="SUPFAM" id="SSF100950">
    <property type="entry name" value="NagB/RpiA/CoA transferase-like"/>
    <property type="match status" value="1"/>
</dbReference>
<dbReference type="InterPro" id="IPR012791">
    <property type="entry name" value="3-oxoacid_CoA-transf_B"/>
</dbReference>
<dbReference type="PANTHER" id="PTHR13707">
    <property type="entry name" value="KETOACID-COENZYME A TRANSFERASE"/>
    <property type="match status" value="1"/>
</dbReference>
<dbReference type="NCBIfam" id="TIGR02428">
    <property type="entry name" value="pcaJ_scoB_fam"/>
    <property type="match status" value="1"/>
</dbReference>
<evidence type="ECO:0000256" key="2">
    <source>
        <dbReference type="ARBA" id="ARBA00022679"/>
    </source>
</evidence>
<reference evidence="3" key="1">
    <citation type="submission" date="2023-10" db="EMBL/GenBank/DDBJ databases">
        <title>Screening of Alkalihalophilus pseudofirmusBZ-TG-HK211 and Its Alleviation of Salt Stress on Rapeseed Growth.</title>
        <authorList>
            <person name="Zhao B."/>
            <person name="Guo T."/>
        </authorList>
    </citation>
    <scope>NUCLEOTIDE SEQUENCE</scope>
    <source>
        <strain evidence="3">BZ-TG-HK211</strain>
    </source>
</reference>
<evidence type="ECO:0000313" key="3">
    <source>
        <dbReference type="EMBL" id="MDV2885010.1"/>
    </source>
</evidence>
<evidence type="ECO:0000256" key="1">
    <source>
        <dbReference type="ARBA" id="ARBA00007047"/>
    </source>
</evidence>
<dbReference type="Proteomes" id="UP001285636">
    <property type="component" value="Unassembled WGS sequence"/>
</dbReference>